<dbReference type="PANTHER" id="PTHR12918:SF1">
    <property type="entry name" value="CYSTEINE DIOXYGENASE TYPE 1"/>
    <property type="match status" value="1"/>
</dbReference>
<sequence>MRVSLLSVNPAPAQFDTPFLFREDLMFAVPDNTLLRPENPALRHPVRVALEVAADRDRWKHLLRYDPDERFATLVEKDERQEVWLMSWLPGQRTDLHDHAFASGAFTLVSGHLTEAVARRAPDGRAITELHALSAGQSRVFGPGYVHEVRNDGPDPAISIHVYRDAEREMRSYHLDPLGGPVLD</sequence>
<evidence type="ECO:0000256" key="4">
    <source>
        <dbReference type="ARBA" id="ARBA00023002"/>
    </source>
</evidence>
<dbReference type="EMBL" id="CABVGP010000002">
    <property type="protein sequence ID" value="VVJ19936.1"/>
    <property type="molecule type" value="Genomic_DNA"/>
</dbReference>
<dbReference type="SUPFAM" id="SSF51182">
    <property type="entry name" value="RmlC-like cupins"/>
    <property type="match status" value="1"/>
</dbReference>
<dbReference type="GO" id="GO:0008198">
    <property type="term" value="F:ferrous iron binding"/>
    <property type="evidence" value="ECO:0007669"/>
    <property type="project" value="TreeGrafter"/>
</dbReference>
<keyword evidence="8" id="KW-1185">Reference proteome</keyword>
<keyword evidence="4 7" id="KW-0560">Oxidoreductase</keyword>
<feature type="binding site" evidence="6">
    <location>
        <position position="147"/>
    </location>
    <ligand>
        <name>Fe cation</name>
        <dbReference type="ChEBI" id="CHEBI:24875"/>
        <note>catalytic</note>
    </ligand>
</feature>
<dbReference type="Proteomes" id="UP000399805">
    <property type="component" value="Unassembled WGS sequence"/>
</dbReference>
<evidence type="ECO:0000256" key="6">
    <source>
        <dbReference type="PIRSR" id="PIRSR610300-51"/>
    </source>
</evidence>
<keyword evidence="3 7" id="KW-0223">Dioxygenase</keyword>
<dbReference type="InterPro" id="IPR011051">
    <property type="entry name" value="RmlC_Cupin_sf"/>
</dbReference>
<feature type="binding site" evidence="6">
    <location>
        <position position="99"/>
    </location>
    <ligand>
        <name>Fe cation</name>
        <dbReference type="ChEBI" id="CHEBI:24875"/>
        <note>catalytic</note>
    </ligand>
</feature>
<feature type="binding site" evidence="6">
    <location>
        <position position="97"/>
    </location>
    <ligand>
        <name>Fe cation</name>
        <dbReference type="ChEBI" id="CHEBI:24875"/>
        <note>catalytic</note>
    </ligand>
</feature>
<name>A0A6I8LWP4_9PSEU</name>
<dbReference type="Gene3D" id="2.60.120.10">
    <property type="entry name" value="Jelly Rolls"/>
    <property type="match status" value="1"/>
</dbReference>
<dbReference type="AlphaFoldDB" id="A0A6I8LWP4"/>
<gene>
    <name evidence="7" type="ORF">AA23TX_04957</name>
</gene>
<comment type="similarity">
    <text evidence="1">Belongs to the cysteine dioxygenase family.</text>
</comment>
<organism evidence="7 8">
    <name type="scientific">Amycolatopsis camponoti</name>
    <dbReference type="NCBI Taxonomy" id="2606593"/>
    <lineage>
        <taxon>Bacteria</taxon>
        <taxon>Bacillati</taxon>
        <taxon>Actinomycetota</taxon>
        <taxon>Actinomycetes</taxon>
        <taxon>Pseudonocardiales</taxon>
        <taxon>Pseudonocardiaceae</taxon>
        <taxon>Amycolatopsis</taxon>
    </lineage>
</organism>
<dbReference type="InterPro" id="IPR014710">
    <property type="entry name" value="RmlC-like_jellyroll"/>
</dbReference>
<evidence type="ECO:0000256" key="1">
    <source>
        <dbReference type="ARBA" id="ARBA00006622"/>
    </source>
</evidence>
<dbReference type="EC" id="1.13.11.20" evidence="7"/>
<accession>A0A6I8LWP4</accession>
<dbReference type="CDD" id="cd10548">
    <property type="entry name" value="cupin_CDO"/>
    <property type="match status" value="1"/>
</dbReference>
<protein>
    <submittedName>
        <fullName evidence="7">Cysteine dioxygenase (EC)</fullName>
        <ecNumber evidence="7">1.13.11.20</ecNumber>
    </submittedName>
</protein>
<evidence type="ECO:0000313" key="7">
    <source>
        <dbReference type="EMBL" id="VVJ19936.1"/>
    </source>
</evidence>
<evidence type="ECO:0000256" key="3">
    <source>
        <dbReference type="ARBA" id="ARBA00022964"/>
    </source>
</evidence>
<evidence type="ECO:0000256" key="5">
    <source>
        <dbReference type="ARBA" id="ARBA00023004"/>
    </source>
</evidence>
<dbReference type="GO" id="GO:0017172">
    <property type="term" value="F:cysteine dioxygenase activity"/>
    <property type="evidence" value="ECO:0007669"/>
    <property type="project" value="UniProtKB-EC"/>
</dbReference>
<evidence type="ECO:0000313" key="8">
    <source>
        <dbReference type="Proteomes" id="UP000399805"/>
    </source>
</evidence>
<evidence type="ECO:0000256" key="2">
    <source>
        <dbReference type="ARBA" id="ARBA00022723"/>
    </source>
</evidence>
<keyword evidence="2 6" id="KW-0479">Metal-binding</keyword>
<proteinExistence type="inferred from homology"/>
<keyword evidence="5 6" id="KW-0408">Iron</keyword>
<dbReference type="Pfam" id="PF05995">
    <property type="entry name" value="CDO_I"/>
    <property type="match status" value="1"/>
</dbReference>
<dbReference type="PANTHER" id="PTHR12918">
    <property type="entry name" value="CYSTEINE DIOXYGENASE"/>
    <property type="match status" value="1"/>
</dbReference>
<dbReference type="InterPro" id="IPR010300">
    <property type="entry name" value="CDO_1"/>
</dbReference>
<reference evidence="7 8" key="1">
    <citation type="submission" date="2019-09" db="EMBL/GenBank/DDBJ databases">
        <authorList>
            <person name="Leyn A S."/>
        </authorList>
    </citation>
    <scope>NUCLEOTIDE SEQUENCE [LARGE SCALE GENOMIC DNA]</scope>
    <source>
        <strain evidence="7">AA231_1</strain>
    </source>
</reference>